<comment type="subcellular location">
    <subcellularLocation>
        <location evidence="1">Plastid</location>
        <location evidence="1">Chloroplast membrane</location>
        <topology evidence="1">Multi-pass membrane protein</topology>
    </subcellularLocation>
</comment>
<organism evidence="20 21">
    <name type="scientific">Micractinium conductrix</name>
    <dbReference type="NCBI Taxonomy" id="554055"/>
    <lineage>
        <taxon>Eukaryota</taxon>
        <taxon>Viridiplantae</taxon>
        <taxon>Chlorophyta</taxon>
        <taxon>core chlorophytes</taxon>
        <taxon>Trebouxiophyceae</taxon>
        <taxon>Chlorellales</taxon>
        <taxon>Chlorellaceae</taxon>
        <taxon>Chlorella clade</taxon>
        <taxon>Micractinium</taxon>
    </lineage>
</organism>
<evidence type="ECO:0000256" key="10">
    <source>
        <dbReference type="ARBA" id="ARBA00022833"/>
    </source>
</evidence>
<dbReference type="Gene3D" id="6.10.140.2220">
    <property type="match status" value="1"/>
</dbReference>
<evidence type="ECO:0000256" key="17">
    <source>
        <dbReference type="PROSITE-ProRule" id="PRU00134"/>
    </source>
</evidence>
<keyword evidence="10" id="KW-0862">Zinc</keyword>
<dbReference type="InterPro" id="IPR002893">
    <property type="entry name" value="Znf_MYND"/>
</dbReference>
<dbReference type="GO" id="GO:0009507">
    <property type="term" value="C:chloroplast"/>
    <property type="evidence" value="ECO:0007669"/>
    <property type="project" value="UniProtKB-SubCell"/>
</dbReference>
<evidence type="ECO:0000256" key="3">
    <source>
        <dbReference type="ARBA" id="ARBA00022528"/>
    </source>
</evidence>
<evidence type="ECO:0000256" key="15">
    <source>
        <dbReference type="ARBA" id="ARBA00039024"/>
    </source>
</evidence>
<dbReference type="PANTHER" id="PTHR32523">
    <property type="entry name" value="PHYTOL KINASE 1, CHLOROPLASTIC"/>
    <property type="match status" value="1"/>
</dbReference>
<keyword evidence="5" id="KW-0808">Transferase</keyword>
<keyword evidence="21" id="KW-1185">Reference proteome</keyword>
<feature type="domain" description="MYND-type" evidence="19">
    <location>
        <begin position="617"/>
        <end position="667"/>
    </location>
</feature>
<evidence type="ECO:0000256" key="7">
    <source>
        <dbReference type="ARBA" id="ARBA00022723"/>
    </source>
</evidence>
<feature type="chain" id="PRO_5015149984" description="phytol kinase" evidence="18">
    <location>
        <begin position="17"/>
        <end position="671"/>
    </location>
</feature>
<dbReference type="AlphaFoldDB" id="A0A2P6VAT7"/>
<accession>A0A2P6VAT7</accession>
<dbReference type="EMBL" id="LHPF02000016">
    <property type="protein sequence ID" value="PSC71178.1"/>
    <property type="molecule type" value="Genomic_DNA"/>
</dbReference>
<dbReference type="OrthoDB" id="550206at2759"/>
<keyword evidence="9" id="KW-0418">Kinase</keyword>
<evidence type="ECO:0000256" key="2">
    <source>
        <dbReference type="ARBA" id="ARBA00010794"/>
    </source>
</evidence>
<evidence type="ECO:0000256" key="6">
    <source>
        <dbReference type="ARBA" id="ARBA00022692"/>
    </source>
</evidence>
<keyword evidence="12" id="KW-1133">Transmembrane helix</keyword>
<evidence type="ECO:0000256" key="4">
    <source>
        <dbReference type="ARBA" id="ARBA00022640"/>
    </source>
</evidence>
<reference evidence="20 21" key="1">
    <citation type="journal article" date="2018" name="Plant J.">
        <title>Genome sequences of Chlorella sorokiniana UTEX 1602 and Micractinium conductrix SAG 241.80: implications to maltose excretion by a green alga.</title>
        <authorList>
            <person name="Arriola M.B."/>
            <person name="Velmurugan N."/>
            <person name="Zhang Y."/>
            <person name="Plunkett M.H."/>
            <person name="Hondzo H."/>
            <person name="Barney B.M."/>
        </authorList>
    </citation>
    <scope>NUCLEOTIDE SEQUENCE [LARGE SCALE GENOMIC DNA]</scope>
    <source>
        <strain evidence="20 21">SAG 241.80</strain>
    </source>
</reference>
<dbReference type="EC" id="2.7.1.182" evidence="15"/>
<comment type="similarity">
    <text evidence="2">Belongs to the polyprenol kinase family.</text>
</comment>
<dbReference type="Proteomes" id="UP000239649">
    <property type="component" value="Unassembled WGS sequence"/>
</dbReference>
<dbReference type="PROSITE" id="PS50865">
    <property type="entry name" value="ZF_MYND_2"/>
    <property type="match status" value="1"/>
</dbReference>
<evidence type="ECO:0000256" key="14">
    <source>
        <dbReference type="ARBA" id="ARBA00024015"/>
    </source>
</evidence>
<comment type="caution">
    <text evidence="20">The sequence shown here is derived from an EMBL/GenBank/DDBJ whole genome shotgun (WGS) entry which is preliminary data.</text>
</comment>
<dbReference type="InterPro" id="IPR039606">
    <property type="entry name" value="Phytol/farnesol_kinase"/>
</dbReference>
<evidence type="ECO:0000256" key="1">
    <source>
        <dbReference type="ARBA" id="ARBA00004508"/>
    </source>
</evidence>
<evidence type="ECO:0000256" key="18">
    <source>
        <dbReference type="SAM" id="SignalP"/>
    </source>
</evidence>
<dbReference type="GO" id="GO:0016020">
    <property type="term" value="C:membrane"/>
    <property type="evidence" value="ECO:0007669"/>
    <property type="project" value="UniProtKB-SubCell"/>
</dbReference>
<keyword evidence="13" id="KW-0472">Membrane</keyword>
<evidence type="ECO:0000256" key="9">
    <source>
        <dbReference type="ARBA" id="ARBA00022777"/>
    </source>
</evidence>
<name>A0A2P6VAT7_9CHLO</name>
<dbReference type="Pfam" id="PF01753">
    <property type="entry name" value="zf-MYND"/>
    <property type="match status" value="1"/>
</dbReference>
<keyword evidence="4" id="KW-0934">Plastid</keyword>
<keyword evidence="6" id="KW-0812">Transmembrane</keyword>
<evidence type="ECO:0000256" key="5">
    <source>
        <dbReference type="ARBA" id="ARBA00022679"/>
    </source>
</evidence>
<dbReference type="PANTHER" id="PTHR32523:SF8">
    <property type="entry name" value="DOLICHOL KINASE"/>
    <property type="match status" value="1"/>
</dbReference>
<dbReference type="GO" id="GO:0008270">
    <property type="term" value="F:zinc ion binding"/>
    <property type="evidence" value="ECO:0007669"/>
    <property type="project" value="UniProtKB-KW"/>
</dbReference>
<gene>
    <name evidence="20" type="ORF">C2E20_5573</name>
</gene>
<keyword evidence="7" id="KW-0479">Metal-binding</keyword>
<comment type="pathway">
    <text evidence="14">Cofactor biosynthesis; tocopherol biosynthesis.</text>
</comment>
<protein>
    <recommendedName>
        <fullName evidence="15">phytol kinase</fullName>
        <ecNumber evidence="15">2.7.1.182</ecNumber>
    </recommendedName>
</protein>
<keyword evidence="18" id="KW-0732">Signal</keyword>
<keyword evidence="8 17" id="KW-0863">Zinc-finger</keyword>
<dbReference type="PROSITE" id="PS01360">
    <property type="entry name" value="ZF_MYND_1"/>
    <property type="match status" value="1"/>
</dbReference>
<evidence type="ECO:0000256" key="16">
    <source>
        <dbReference type="ARBA" id="ARBA00048889"/>
    </source>
</evidence>
<keyword evidence="3" id="KW-0150">Chloroplast</keyword>
<keyword evidence="11" id="KW-0809">Transit peptide</keyword>
<evidence type="ECO:0000256" key="13">
    <source>
        <dbReference type="ARBA" id="ARBA00023136"/>
    </source>
</evidence>
<feature type="signal peptide" evidence="18">
    <location>
        <begin position="1"/>
        <end position="16"/>
    </location>
</feature>
<comment type="catalytic activity">
    <reaction evidence="16">
        <text>phytol + CTP = phytyl phosphate + CDP + H(+)</text>
        <dbReference type="Rhea" id="RHEA:38055"/>
        <dbReference type="ChEBI" id="CHEBI:15378"/>
        <dbReference type="ChEBI" id="CHEBI:17327"/>
        <dbReference type="ChEBI" id="CHEBI:37563"/>
        <dbReference type="ChEBI" id="CHEBI:58069"/>
        <dbReference type="ChEBI" id="CHEBI:75483"/>
        <dbReference type="EC" id="2.7.1.182"/>
    </reaction>
</comment>
<evidence type="ECO:0000313" key="21">
    <source>
        <dbReference type="Proteomes" id="UP000239649"/>
    </source>
</evidence>
<dbReference type="GO" id="GO:0010276">
    <property type="term" value="F:phytol kinase activity"/>
    <property type="evidence" value="ECO:0007669"/>
    <property type="project" value="UniProtKB-EC"/>
</dbReference>
<evidence type="ECO:0000256" key="11">
    <source>
        <dbReference type="ARBA" id="ARBA00022946"/>
    </source>
</evidence>
<evidence type="ECO:0000313" key="20">
    <source>
        <dbReference type="EMBL" id="PSC71178.1"/>
    </source>
</evidence>
<dbReference type="SUPFAM" id="SSF144232">
    <property type="entry name" value="HIT/MYND zinc finger-like"/>
    <property type="match status" value="1"/>
</dbReference>
<evidence type="ECO:0000256" key="12">
    <source>
        <dbReference type="ARBA" id="ARBA00022989"/>
    </source>
</evidence>
<evidence type="ECO:0000256" key="8">
    <source>
        <dbReference type="ARBA" id="ARBA00022771"/>
    </source>
</evidence>
<sequence length="671" mass="73478">MWCWQLPHAAFQVAWAACPPLAAQLTAAAEAGQDVWTVVDSVANLPAVDVLASCLIAAAHSQPDSRFAASFADGAEHPLCVIAALLPRLFAGTYGGGMPLSQRRHYDNTLEHMLNALDLLYCPARGLDHEMAGQDAPEFDPAGIQWLIGQARPRWDFVAAGGTIHVSEGEYEWELLVGPCALRTLGHQATSLLKYVEPQGGVHVPELPGVQLVEAWMRLLPKTQELMNAFTTRCIDAGVMSSAATLISVGGLTLMALEQASFLILVMHHVQHASRAAWRAGGYQEPHALKHSLVASYAKAARFWMAEADGPAATEAPPGLYIFLRSCLLKLGDSIINYVLTDRIFDCRSGREPNDSDPRRLLRTWGPYFFLTVPVVADLYAACRQALPADQRPSHILWHAIHHAQLARLEDLLVRAGGGQLFHWWIQDQLESPRSRHWMENGYVPKSVWSITHERPGMALALLTNGGMRLLFERVKRNVRQLAAAGQRGVGSTFSCPCCCGLQQIKEPPLGCAWEVIYCTIELMDSVGATAPDGGAFLPRVIEFMKRQPGATAAAGIERAMIRPGFWQGVMDELVPPLEQMAAARWNESQGLDAEGRPLRGAPPTNLIQLYTAVAACTCCNPACANLEGASEQVLLPELMKCSKCRRARYCSAACQLADWPRHKKACKHMQ</sequence>
<proteinExistence type="inferred from homology"/>
<evidence type="ECO:0000259" key="19">
    <source>
        <dbReference type="PROSITE" id="PS50865"/>
    </source>
</evidence>